<reference evidence="3 4" key="1">
    <citation type="submission" date="2018-12" db="EMBL/GenBank/DDBJ databases">
        <title>Genome Sequence of Candidatus Viridilinea halotolerans isolated from saline sulfide-rich spring.</title>
        <authorList>
            <person name="Grouzdev D.S."/>
            <person name="Burganskaya E.I."/>
            <person name="Krutkina M.S."/>
            <person name="Sukhacheva M.V."/>
            <person name="Gorlenko V.M."/>
        </authorList>
    </citation>
    <scope>NUCLEOTIDE SEQUENCE [LARGE SCALE GENOMIC DNA]</scope>
    <source>
        <strain evidence="3">Chok-6</strain>
    </source>
</reference>
<keyword evidence="3" id="KW-0547">Nucleotide-binding</keyword>
<feature type="transmembrane region" description="Helical" evidence="2">
    <location>
        <begin position="80"/>
        <end position="101"/>
    </location>
</feature>
<feature type="region of interest" description="Disordered" evidence="1">
    <location>
        <begin position="1189"/>
        <end position="1218"/>
    </location>
</feature>
<dbReference type="PANTHER" id="PTHR30121:SF6">
    <property type="entry name" value="SLR6007 PROTEIN"/>
    <property type="match status" value="1"/>
</dbReference>
<feature type="transmembrane region" description="Helical" evidence="2">
    <location>
        <begin position="21"/>
        <end position="44"/>
    </location>
</feature>
<keyword evidence="3" id="KW-0067">ATP-binding</keyword>
<dbReference type="GO" id="GO:0005524">
    <property type="term" value="F:ATP binding"/>
    <property type="evidence" value="ECO:0007669"/>
    <property type="project" value="UniProtKB-KW"/>
</dbReference>
<feature type="compositionally biased region" description="Pro residues" evidence="1">
    <location>
        <begin position="1197"/>
        <end position="1208"/>
    </location>
</feature>
<evidence type="ECO:0000313" key="3">
    <source>
        <dbReference type="EMBL" id="RRR75737.1"/>
    </source>
</evidence>
<feature type="transmembrane region" description="Helical" evidence="2">
    <location>
        <begin position="911"/>
        <end position="932"/>
    </location>
</feature>
<dbReference type="AlphaFoldDB" id="A0A426U6W5"/>
<name>A0A426U6W5_9CHLR</name>
<dbReference type="Proteomes" id="UP000280307">
    <property type="component" value="Unassembled WGS sequence"/>
</dbReference>
<comment type="caution">
    <text evidence="3">The sequence shown here is derived from an EMBL/GenBank/DDBJ whole genome shotgun (WGS) entry which is preliminary data.</text>
</comment>
<proteinExistence type="predicted"/>
<feature type="transmembrane region" description="Helical" evidence="2">
    <location>
        <begin position="545"/>
        <end position="568"/>
    </location>
</feature>
<evidence type="ECO:0000256" key="1">
    <source>
        <dbReference type="SAM" id="MobiDB-lite"/>
    </source>
</evidence>
<keyword evidence="2" id="KW-1133">Transmembrane helix</keyword>
<protein>
    <submittedName>
        <fullName evidence="3">ATP-binding protein</fullName>
    </submittedName>
</protein>
<dbReference type="CDD" id="cd01127">
    <property type="entry name" value="TrwB_TraG_TraD_VirD4"/>
    <property type="match status" value="1"/>
</dbReference>
<keyword evidence="2" id="KW-0812">Transmembrane</keyword>
<keyword evidence="2" id="KW-0472">Membrane</keyword>
<dbReference type="SUPFAM" id="SSF52540">
    <property type="entry name" value="P-loop containing nucleoside triphosphate hydrolases"/>
    <property type="match status" value="1"/>
</dbReference>
<evidence type="ECO:0000313" key="4">
    <source>
        <dbReference type="Proteomes" id="UP000280307"/>
    </source>
</evidence>
<feature type="region of interest" description="Disordered" evidence="1">
    <location>
        <begin position="270"/>
        <end position="290"/>
    </location>
</feature>
<dbReference type="Gene3D" id="3.40.50.300">
    <property type="entry name" value="P-loop containing nucleotide triphosphate hydrolases"/>
    <property type="match status" value="1"/>
</dbReference>
<dbReference type="InterPro" id="IPR027417">
    <property type="entry name" value="P-loop_NTPase"/>
</dbReference>
<dbReference type="InterPro" id="IPR051162">
    <property type="entry name" value="T4SS_component"/>
</dbReference>
<sequence>MSLINPSTSSSSRPLPPHPELWWWIGRIVVVILCLVWMIGIIWADPLQVWAAEQQRTETNPLRLVVADLVQRITVPGGGMLAWVPLLALVALLGELVLALLTMSRMATMTTTGVCQTYRIRPLSPLIRTKTPEYDPAELWTALLTALATVGSDRVACTISRVPNLPATVGVQIRGRLDAQRPPRPPHPSSRRRPAGRRVGVPPQGRQWLDVRRWRERWRRLNFRQWFAVQRWRERWQDFRRRWQRTPSASPRRPRVAVVQELPSLPLDQRRAQRGPLNPAAAPAVGGDEPTSVATARRALEGVLRAVDDTIALEPWHDPFDAVQPGMVLVSQEVRLALAPHWSLRVPDTDEGGVLRALIRSLAVPAGVVVQEVQIIPNPVNERMTHRWYARGRYWYTRMRSREGMALNPTAEIKHLTRKLGEAHAAVTIRLVAVAASSDPAHLAAARSSLDVMRSALAGLEAVQQLPYAAVRQYLTPIQRPWDCALRRTAPHFPPAFRWLRAGARLVSFVTILLVVGLALSYGHLWQTWGAMPPIAQQGMLGLGLTTIVLAGVTSTWHYALVQPWMILRRVARRRAHYDPFLLPVLLWRQPPILGSAEVGQLWRPPDPRSGAEVAWTPNRILAAPASAFVPNDLHLPDATGRMRPQWLTLGHAFDSAGALRPVGVPLKALHQMMHITAGMGAGKSQAAAAMAAQLIPWGFIILDGKGDDEGGSLASVVARLIPPEEEHRLFILNVLETAFPISLNPLYAYTVAMEYAPSKPASDLAFNAALGLVMGLFERLDPGRWHESPGMQQYALMGAHLVLRTGTSQPGDVPTMAKIARVLEDDTYRSACVVRYPFKRDIVYRFWTERVEGLAESQKSSLQALLRRLDLFMANPITRPMLTVEIPSVDLLKAMETGQIIIIPMPHRTLGGLAPLVGMLILQSIVAAAYARPGDALSRETAPVFIDEVQVFIADGKSPDLEQAFTQLRGFAVPMVILHQSLDQLGDLEPTVLTNAANRLILRTSEPDASTYAKLYSHYGLTPEDIKGMEALHHQYAVTLGPNREQLVFSLRPNAWPTPPPMHDMPIHLGPRAWQQVVAPTNPAWSPEEVQDRHALDRALIRIIYEPSSPTQYDHVAGQLALLPESSWHALLAQWSVLRTTHTHYILTHPGVIPHQPTRQAWVSKLTASRGAILEEVITMRQDLKMVQQGAQPAPAALPPLKAPSPDQPASIPPRIDMPDAEIVAALRQRPPRPDEMPEIAAAFEEDGEDR</sequence>
<feature type="region of interest" description="Disordered" evidence="1">
    <location>
        <begin position="174"/>
        <end position="203"/>
    </location>
</feature>
<dbReference type="EMBL" id="RSAS01000163">
    <property type="protein sequence ID" value="RRR75737.1"/>
    <property type="molecule type" value="Genomic_DNA"/>
</dbReference>
<dbReference type="PANTHER" id="PTHR30121">
    <property type="entry name" value="UNCHARACTERIZED PROTEIN YJGR-RELATED"/>
    <property type="match status" value="1"/>
</dbReference>
<gene>
    <name evidence="3" type="ORF">EI684_04090</name>
</gene>
<evidence type="ECO:0000256" key="2">
    <source>
        <dbReference type="SAM" id="Phobius"/>
    </source>
</evidence>
<accession>A0A426U6W5</accession>
<feature type="transmembrane region" description="Helical" evidence="2">
    <location>
        <begin position="506"/>
        <end position="525"/>
    </location>
</feature>
<organism evidence="3 4">
    <name type="scientific">Candidatus Viridilinea halotolerans</name>
    <dbReference type="NCBI Taxonomy" id="2491704"/>
    <lineage>
        <taxon>Bacteria</taxon>
        <taxon>Bacillati</taxon>
        <taxon>Chloroflexota</taxon>
        <taxon>Chloroflexia</taxon>
        <taxon>Chloroflexales</taxon>
        <taxon>Chloroflexineae</taxon>
        <taxon>Oscillochloridaceae</taxon>
        <taxon>Candidatus Viridilinea</taxon>
    </lineage>
</organism>
<feature type="region of interest" description="Disordered" evidence="1">
    <location>
        <begin position="1230"/>
        <end position="1252"/>
    </location>
</feature>